<dbReference type="RefSeq" id="WP_138724146.1">
    <property type="nucleotide sequence ID" value="NZ_SSHJ02000008.1"/>
</dbReference>
<evidence type="ECO:0000256" key="3">
    <source>
        <dbReference type="ARBA" id="ARBA00022603"/>
    </source>
</evidence>
<dbReference type="InterPro" id="IPR029063">
    <property type="entry name" value="SAM-dependent_MTases_sf"/>
</dbReference>
<feature type="binding site" evidence="6">
    <location>
        <position position="138"/>
    </location>
    <ligand>
        <name>S-adenosyl-L-methionine</name>
        <dbReference type="ChEBI" id="CHEBI:59789"/>
    </ligand>
</feature>
<dbReference type="PANTHER" id="PTHR31760">
    <property type="entry name" value="S-ADENOSYL-L-METHIONINE-DEPENDENT METHYLTRANSFERASES SUPERFAMILY PROTEIN"/>
    <property type="match status" value="1"/>
</dbReference>
<dbReference type="Proteomes" id="UP001517247">
    <property type="component" value="Unassembled WGS sequence"/>
</dbReference>
<dbReference type="GO" id="GO:0008168">
    <property type="term" value="F:methyltransferase activity"/>
    <property type="evidence" value="ECO:0007669"/>
    <property type="project" value="UniProtKB-KW"/>
</dbReference>
<protein>
    <recommendedName>
        <fullName evidence="6">Ribosomal RNA small subunit methyltransferase G</fullName>
        <ecNumber evidence="6">2.1.1.-</ecNumber>
    </recommendedName>
    <alternativeName>
        <fullName evidence="6">16S rRNA 7-methylguanosine methyltransferase</fullName>
        <shortName evidence="6">16S rRNA m7G methyltransferase</shortName>
    </alternativeName>
</protein>
<evidence type="ECO:0000313" key="7">
    <source>
        <dbReference type="EMBL" id="MFN0257066.1"/>
    </source>
</evidence>
<evidence type="ECO:0000256" key="6">
    <source>
        <dbReference type="HAMAP-Rule" id="MF_00074"/>
    </source>
</evidence>
<feature type="binding site" evidence="6">
    <location>
        <position position="74"/>
    </location>
    <ligand>
        <name>S-adenosyl-L-methionine</name>
        <dbReference type="ChEBI" id="CHEBI:59789"/>
    </ligand>
</feature>
<comment type="function">
    <text evidence="6">Specifically methylates the N7 position of a guanine in 16S rRNA.</text>
</comment>
<keyword evidence="4 6" id="KW-0808">Transferase</keyword>
<evidence type="ECO:0000313" key="8">
    <source>
        <dbReference type="Proteomes" id="UP001517247"/>
    </source>
</evidence>
<organism evidence="7 8">
    <name type="scientific">Pedobacter ureilyticus</name>
    <dbReference type="NCBI Taxonomy" id="1393051"/>
    <lineage>
        <taxon>Bacteria</taxon>
        <taxon>Pseudomonadati</taxon>
        <taxon>Bacteroidota</taxon>
        <taxon>Sphingobacteriia</taxon>
        <taxon>Sphingobacteriales</taxon>
        <taxon>Sphingobacteriaceae</taxon>
        <taxon>Pedobacter</taxon>
    </lineage>
</organism>
<comment type="similarity">
    <text evidence="6">Belongs to the methyltransferase superfamily. RNA methyltransferase RsmG family.</text>
</comment>
<dbReference type="CDD" id="cd02440">
    <property type="entry name" value="AdoMet_MTases"/>
    <property type="match status" value="1"/>
</dbReference>
<keyword evidence="2 6" id="KW-0698">rRNA processing</keyword>
<accession>A0ABW9J929</accession>
<sequence>MVKPDIIFKYFKDLTATQIEQFEQLFDLYSLWNSQINVISRKDIEELYERHILHSLGIAKFCTFKPGEKVLDVGCGGGFPGIPLAILFPETEFHLVDSIGKKIKVVTEVAAALGLKNVKASHSRAEQIADKYNFVVSRAVTRLGEFYPWVRGKFAKENINAIRNGILYLKGGDLAEEIKESKLKAELYPLSAYFEEDFFETKYVVYVPQ</sequence>
<comment type="caution">
    <text evidence="6">Lacks conserved residue(s) required for the propagation of feature annotation.</text>
</comment>
<dbReference type="NCBIfam" id="TIGR00138">
    <property type="entry name" value="rsmG_gidB"/>
    <property type="match status" value="1"/>
</dbReference>
<dbReference type="EMBL" id="SSHJ02000008">
    <property type="protein sequence ID" value="MFN0257066.1"/>
    <property type="molecule type" value="Genomic_DNA"/>
</dbReference>
<comment type="subcellular location">
    <subcellularLocation>
        <location evidence="6">Cytoplasm</location>
    </subcellularLocation>
</comment>
<dbReference type="Pfam" id="PF02527">
    <property type="entry name" value="GidB"/>
    <property type="match status" value="1"/>
</dbReference>
<evidence type="ECO:0000256" key="1">
    <source>
        <dbReference type="ARBA" id="ARBA00022490"/>
    </source>
</evidence>
<gene>
    <name evidence="6 7" type="primary">rsmG</name>
    <name evidence="7" type="ORF">E6A44_015865</name>
</gene>
<dbReference type="InterPro" id="IPR003682">
    <property type="entry name" value="rRNA_ssu_MeTfrase_G"/>
</dbReference>
<dbReference type="HAMAP" id="MF_00074">
    <property type="entry name" value="16SrRNA_methyltr_G"/>
    <property type="match status" value="1"/>
</dbReference>
<evidence type="ECO:0000256" key="2">
    <source>
        <dbReference type="ARBA" id="ARBA00022552"/>
    </source>
</evidence>
<dbReference type="GO" id="GO:0032259">
    <property type="term" value="P:methylation"/>
    <property type="evidence" value="ECO:0007669"/>
    <property type="project" value="UniProtKB-KW"/>
</dbReference>
<keyword evidence="5 6" id="KW-0949">S-adenosyl-L-methionine</keyword>
<keyword evidence="8" id="KW-1185">Reference proteome</keyword>
<keyword evidence="1 6" id="KW-0963">Cytoplasm</keyword>
<dbReference type="PANTHER" id="PTHR31760:SF0">
    <property type="entry name" value="S-ADENOSYL-L-METHIONINE-DEPENDENT METHYLTRANSFERASES SUPERFAMILY PROTEIN"/>
    <property type="match status" value="1"/>
</dbReference>
<name>A0ABW9J929_9SPHI</name>
<feature type="binding site" evidence="6">
    <location>
        <begin position="125"/>
        <end position="126"/>
    </location>
    <ligand>
        <name>S-adenosyl-L-methionine</name>
        <dbReference type="ChEBI" id="CHEBI:59789"/>
    </ligand>
</feature>
<comment type="caution">
    <text evidence="7">The sequence shown here is derived from an EMBL/GenBank/DDBJ whole genome shotgun (WGS) entry which is preliminary data.</text>
</comment>
<dbReference type="SUPFAM" id="SSF53335">
    <property type="entry name" value="S-adenosyl-L-methionine-dependent methyltransferases"/>
    <property type="match status" value="1"/>
</dbReference>
<feature type="binding site" evidence="6">
    <location>
        <position position="79"/>
    </location>
    <ligand>
        <name>S-adenosyl-L-methionine</name>
        <dbReference type="ChEBI" id="CHEBI:59789"/>
    </ligand>
</feature>
<dbReference type="Gene3D" id="3.40.50.150">
    <property type="entry name" value="Vaccinia Virus protein VP39"/>
    <property type="match status" value="1"/>
</dbReference>
<evidence type="ECO:0000256" key="5">
    <source>
        <dbReference type="ARBA" id="ARBA00022691"/>
    </source>
</evidence>
<evidence type="ECO:0000256" key="4">
    <source>
        <dbReference type="ARBA" id="ARBA00022679"/>
    </source>
</evidence>
<dbReference type="PIRSF" id="PIRSF003078">
    <property type="entry name" value="GidB"/>
    <property type="match status" value="1"/>
</dbReference>
<proteinExistence type="inferred from homology"/>
<dbReference type="EC" id="2.1.1.-" evidence="6"/>
<keyword evidence="3 6" id="KW-0489">Methyltransferase</keyword>
<reference evidence="7 8" key="1">
    <citation type="submission" date="2024-12" db="EMBL/GenBank/DDBJ databases">
        <authorList>
            <person name="Hu S."/>
        </authorList>
    </citation>
    <scope>NUCLEOTIDE SEQUENCE [LARGE SCALE GENOMIC DNA]</scope>
    <source>
        <strain evidence="7 8">THG-T11</strain>
    </source>
</reference>